<sequence length="182" mass="19825">MVCFTSSFLVLVILLLSSFAANGGSETTRAHGELKQKPCHLHFYFHDILDGRNATAVRVTNPPMVTVIDDLLTEGPELTSTPVGRAQGFYASACLQEVAFLRAMNLEMAVVEGTGLFLFARDYDLAKTHRLDANAGDAIVEYDQKLNSADEFSPYVSSSSGAIFYDVDAIFFKAIAIDLLST</sequence>
<dbReference type="PANTHER" id="PTHR21495">
    <property type="entry name" value="NUCLEOPORIN-RELATED"/>
    <property type="match status" value="1"/>
</dbReference>
<dbReference type="AlphaFoldDB" id="A0A804HR17"/>
<feature type="chain" id="PRO_5033954227" description="Dirigent protein" evidence="1">
    <location>
        <begin position="24"/>
        <end position="182"/>
    </location>
</feature>
<feature type="signal peptide" evidence="1">
    <location>
        <begin position="1"/>
        <end position="23"/>
    </location>
</feature>
<dbReference type="GO" id="GO:0048046">
    <property type="term" value="C:apoplast"/>
    <property type="evidence" value="ECO:0007669"/>
    <property type="project" value="UniProtKB-SubCell"/>
</dbReference>
<reference evidence="2" key="1">
    <citation type="submission" date="2021-03" db="EMBL/GenBank/DDBJ databases">
        <authorList>
            <consortium name="Genoscope - CEA"/>
            <person name="William W."/>
        </authorList>
    </citation>
    <scope>NUCLEOTIDE SEQUENCE</scope>
    <source>
        <strain evidence="2">Doubled-haploid Pahang</strain>
    </source>
</reference>
<dbReference type="InParanoid" id="A0A804HR17"/>
<evidence type="ECO:0000256" key="1">
    <source>
        <dbReference type="RuleBase" id="RU363099"/>
    </source>
</evidence>
<dbReference type="Proteomes" id="UP000012960">
    <property type="component" value="Unplaced"/>
</dbReference>
<dbReference type="Pfam" id="PF03018">
    <property type="entry name" value="Dirigent"/>
    <property type="match status" value="1"/>
</dbReference>
<comment type="function">
    <text evidence="1">Dirigent proteins impart stereoselectivity on the phenoxy radical-coupling reaction, yielding optically active lignans from two molecules of coniferyl alcohol in the biosynthesis of lignans, flavonolignans, and alkaloids and thus plays a central role in plant secondary metabolism.</text>
</comment>
<gene>
    <name evidence="2" type="ORF">GSMUA_290520.1</name>
</gene>
<keyword evidence="4" id="KW-1185">Reference proteome</keyword>
<protein>
    <recommendedName>
        <fullName evidence="1">Dirigent protein</fullName>
    </recommendedName>
</protein>
<dbReference type="EnsemblPlants" id="Ma01_t06720.1">
    <property type="protein sequence ID" value="Ma01_p06720.1"/>
    <property type="gene ID" value="Ma01_g06720"/>
</dbReference>
<evidence type="ECO:0000313" key="4">
    <source>
        <dbReference type="Proteomes" id="UP000012960"/>
    </source>
</evidence>
<comment type="subunit">
    <text evidence="1">Homodimer.</text>
</comment>
<reference evidence="3" key="2">
    <citation type="submission" date="2021-05" db="UniProtKB">
        <authorList>
            <consortium name="EnsemblPlants"/>
        </authorList>
    </citation>
    <scope>IDENTIFICATION</scope>
    <source>
        <strain evidence="3">subsp. malaccensis</strain>
    </source>
</reference>
<proteinExistence type="inferred from homology"/>
<comment type="similarity">
    <text evidence="1">Belongs to the plant dirigent protein family.</text>
</comment>
<organism evidence="3 4">
    <name type="scientific">Musa acuminata subsp. malaccensis</name>
    <name type="common">Wild banana</name>
    <name type="synonym">Musa malaccensis</name>
    <dbReference type="NCBI Taxonomy" id="214687"/>
    <lineage>
        <taxon>Eukaryota</taxon>
        <taxon>Viridiplantae</taxon>
        <taxon>Streptophyta</taxon>
        <taxon>Embryophyta</taxon>
        <taxon>Tracheophyta</taxon>
        <taxon>Spermatophyta</taxon>
        <taxon>Magnoliopsida</taxon>
        <taxon>Liliopsida</taxon>
        <taxon>Zingiberales</taxon>
        <taxon>Musaceae</taxon>
        <taxon>Musa</taxon>
    </lineage>
</organism>
<keyword evidence="1" id="KW-0732">Signal</keyword>
<dbReference type="Gramene" id="Ma01_t06720.1">
    <property type="protein sequence ID" value="Ma01_p06720.1"/>
    <property type="gene ID" value="Ma01_g06720"/>
</dbReference>
<comment type="subcellular location">
    <subcellularLocation>
        <location evidence="1">Secreted</location>
        <location evidence="1">Extracellular space</location>
        <location evidence="1">Apoplast</location>
    </subcellularLocation>
</comment>
<dbReference type="EMBL" id="HG996466">
    <property type="protein sequence ID" value="CAG1858757.1"/>
    <property type="molecule type" value="Genomic_DNA"/>
</dbReference>
<evidence type="ECO:0000313" key="2">
    <source>
        <dbReference type="EMBL" id="CAG1858757.1"/>
    </source>
</evidence>
<accession>A0A804HR17</accession>
<name>A0A804HR17_MUSAM</name>
<dbReference type="InterPro" id="IPR004265">
    <property type="entry name" value="Dirigent"/>
</dbReference>
<evidence type="ECO:0000313" key="3">
    <source>
        <dbReference type="EnsemblPlants" id="Ma01_p06720.1"/>
    </source>
</evidence>
<keyword evidence="1" id="KW-0964">Secreted</keyword>
<keyword evidence="1" id="KW-0052">Apoplast</keyword>